<protein>
    <recommendedName>
        <fullName evidence="1 3">chorismate mutase</fullName>
        <ecNumber evidence="1 3">5.4.99.5</ecNumber>
    </recommendedName>
</protein>
<feature type="binding site" evidence="2">
    <location>
        <position position="107"/>
    </location>
    <ligand>
        <name>prephenate</name>
        <dbReference type="ChEBI" id="CHEBI:29934"/>
    </ligand>
</feature>
<dbReference type="PANTHER" id="PTHR21164:SF0">
    <property type="entry name" value="CHORISMATE MUTASE AROH"/>
    <property type="match status" value="1"/>
</dbReference>
<dbReference type="PROSITE" id="PS51167">
    <property type="entry name" value="CHORISMATE_MUT_1"/>
    <property type="match status" value="1"/>
</dbReference>
<evidence type="ECO:0000313" key="5">
    <source>
        <dbReference type="Proteomes" id="UP000551878"/>
    </source>
</evidence>
<dbReference type="GO" id="GO:0004106">
    <property type="term" value="F:chorismate mutase activity"/>
    <property type="evidence" value="ECO:0007669"/>
    <property type="project" value="UniProtKB-UniRule"/>
</dbReference>
<gene>
    <name evidence="4" type="ORF">HNQ41_001050</name>
</gene>
<reference evidence="4 5" key="1">
    <citation type="submission" date="2020-08" db="EMBL/GenBank/DDBJ databases">
        <title>Genomic Encyclopedia of Type Strains, Phase IV (KMG-IV): sequencing the most valuable type-strain genomes for metagenomic binning, comparative biology and taxonomic classification.</title>
        <authorList>
            <person name="Goeker M."/>
        </authorList>
    </citation>
    <scope>NUCLEOTIDE SEQUENCE [LARGE SCALE GENOMIC DNA]</scope>
    <source>
        <strain evidence="4 5">DSM 24696</strain>
    </source>
</reference>
<evidence type="ECO:0000256" key="1">
    <source>
        <dbReference type="NCBIfam" id="TIGR01796"/>
    </source>
</evidence>
<feature type="binding site" evidence="2">
    <location>
        <position position="89"/>
    </location>
    <ligand>
        <name>prephenate</name>
        <dbReference type="ChEBI" id="CHEBI:29934"/>
    </ligand>
</feature>
<evidence type="ECO:0000313" key="4">
    <source>
        <dbReference type="EMBL" id="MBB5172887.1"/>
    </source>
</evidence>
<proteinExistence type="predicted"/>
<dbReference type="GO" id="GO:0008652">
    <property type="term" value="P:amino acid biosynthetic process"/>
    <property type="evidence" value="ECO:0007669"/>
    <property type="project" value="UniProtKB-UniRule"/>
</dbReference>
<dbReference type="Gene3D" id="3.30.1330.40">
    <property type="entry name" value="RutC-like"/>
    <property type="match status" value="1"/>
</dbReference>
<dbReference type="InterPro" id="IPR035959">
    <property type="entry name" value="RutC-like_sf"/>
</dbReference>
<keyword evidence="3 4" id="KW-0413">Isomerase</keyword>
<comment type="catalytic activity">
    <reaction evidence="3">
        <text>chorismate = prephenate</text>
        <dbReference type="Rhea" id="RHEA:13897"/>
        <dbReference type="ChEBI" id="CHEBI:29748"/>
        <dbReference type="ChEBI" id="CHEBI:29934"/>
        <dbReference type="EC" id="5.4.99.5"/>
    </reaction>
</comment>
<sequence>MQRGIRGATTVEVNQKGDILTASRILLQEMIERNHVEPEDISHVIFTVTNDLDAAFPASAIRDFEGFRHVPVMCSQEIPVPNSLSRCIRVMMVTNTEKNQDEIHHIYHREATSLRPDLSLTNEMKKR</sequence>
<organism evidence="4 5">
    <name type="scientific">Texcoconibacillus texcoconensis</name>
    <dbReference type="NCBI Taxonomy" id="1095777"/>
    <lineage>
        <taxon>Bacteria</taxon>
        <taxon>Bacillati</taxon>
        <taxon>Bacillota</taxon>
        <taxon>Bacilli</taxon>
        <taxon>Bacillales</taxon>
        <taxon>Bacillaceae</taxon>
        <taxon>Texcoconibacillus</taxon>
    </lineage>
</organism>
<dbReference type="NCBIfam" id="TIGR01796">
    <property type="entry name" value="CM_mono_aroH"/>
    <property type="match status" value="1"/>
</dbReference>
<keyword evidence="2 3" id="KW-0028">Amino-acid biosynthesis</keyword>
<dbReference type="Proteomes" id="UP000551878">
    <property type="component" value="Unassembled WGS sequence"/>
</dbReference>
<dbReference type="SUPFAM" id="SSF55298">
    <property type="entry name" value="YjgF-like"/>
    <property type="match status" value="1"/>
</dbReference>
<dbReference type="GO" id="GO:0009073">
    <property type="term" value="P:aromatic amino acid family biosynthetic process"/>
    <property type="evidence" value="ECO:0007669"/>
    <property type="project" value="UniProtKB-UniRule"/>
</dbReference>
<dbReference type="PANTHER" id="PTHR21164">
    <property type="entry name" value="CHORISMATE MUTASE"/>
    <property type="match status" value="1"/>
</dbReference>
<dbReference type="EMBL" id="JACHHB010000004">
    <property type="protein sequence ID" value="MBB5172887.1"/>
    <property type="molecule type" value="Genomic_DNA"/>
</dbReference>
<dbReference type="EC" id="5.4.99.5" evidence="1 3"/>
<keyword evidence="2 3" id="KW-0057">Aromatic amino acid biosynthesis</keyword>
<dbReference type="CDD" id="cd02185">
    <property type="entry name" value="AroH"/>
    <property type="match status" value="1"/>
</dbReference>
<dbReference type="InterPro" id="IPR008243">
    <property type="entry name" value="Chorismate_mutase_AroH"/>
</dbReference>
<comment type="caution">
    <text evidence="4">The sequence shown here is derived from an EMBL/GenBank/DDBJ whole genome shotgun (WGS) entry which is preliminary data.</text>
</comment>
<dbReference type="PIRSF" id="PIRSF005965">
    <property type="entry name" value="Chor_mut_AroH"/>
    <property type="match status" value="1"/>
</dbReference>
<dbReference type="AlphaFoldDB" id="A0A840QNF8"/>
<feature type="binding site" evidence="2">
    <location>
        <position position="6"/>
    </location>
    <ligand>
        <name>prephenate</name>
        <dbReference type="ChEBI" id="CHEBI:29934"/>
    </ligand>
</feature>
<dbReference type="UniPathway" id="UPA00120">
    <property type="reaction ID" value="UER00203"/>
</dbReference>
<keyword evidence="5" id="KW-1185">Reference proteome</keyword>
<accession>A0A840QNF8</accession>
<evidence type="ECO:0000256" key="2">
    <source>
        <dbReference type="PIRSR" id="PIRSR005965-1"/>
    </source>
</evidence>
<name>A0A840QNF8_9BACI</name>
<dbReference type="Pfam" id="PF07736">
    <property type="entry name" value="CM_1"/>
    <property type="match status" value="1"/>
</dbReference>
<dbReference type="GO" id="GO:0046417">
    <property type="term" value="P:chorismate metabolic process"/>
    <property type="evidence" value="ECO:0007669"/>
    <property type="project" value="TreeGrafter"/>
</dbReference>
<dbReference type="RefSeq" id="WP_184663351.1">
    <property type="nucleotide sequence ID" value="NZ_JACHHB010000004.1"/>
</dbReference>
<evidence type="ECO:0000256" key="3">
    <source>
        <dbReference type="PROSITE-ProRule" id="PRU00514"/>
    </source>
</evidence>